<feature type="chain" id="PRO_5004154254" description="TPM domain-containing protein" evidence="2">
    <location>
        <begin position="23"/>
        <end position="236"/>
    </location>
</feature>
<evidence type="ECO:0000256" key="2">
    <source>
        <dbReference type="SAM" id="SignalP"/>
    </source>
</evidence>
<protein>
    <recommendedName>
        <fullName evidence="3">TPM domain-containing protein</fullName>
    </recommendedName>
</protein>
<keyword evidence="5" id="KW-1185">Reference proteome</keyword>
<evidence type="ECO:0000313" key="4">
    <source>
        <dbReference type="EMBL" id="ENY70612.1"/>
    </source>
</evidence>
<dbReference type="OrthoDB" id="9810918at2"/>
<organism evidence="4 5">
    <name type="scientific">Aeromonas diversa CDC 2478-85</name>
    <dbReference type="NCBI Taxonomy" id="1268237"/>
    <lineage>
        <taxon>Bacteria</taxon>
        <taxon>Pseudomonadati</taxon>
        <taxon>Pseudomonadota</taxon>
        <taxon>Gammaproteobacteria</taxon>
        <taxon>Aeromonadales</taxon>
        <taxon>Aeromonadaceae</taxon>
        <taxon>Aeromonas</taxon>
    </lineage>
</organism>
<dbReference type="PANTHER" id="PTHR30373:SF2">
    <property type="entry name" value="UPF0603 PROTEIN YGCG"/>
    <property type="match status" value="1"/>
</dbReference>
<sequence>MSAVPRPWRLLLLLLFTFNLHAAPDFPALSGRVVDEAHLLDPGQRQSLSHRLAQFERQSTIQLVVVTLPSLQGYPIEDLGYQLGRHWGIGQKGTNNGLLLIIAPSDRKVRIEVGYGLEGDLPDAIASNIIQTRILPLFRQGDMPAGIDAGVTAIEQALTGHYQAQDDEKQDNSFWLFVIMVIIMILLQAFRGGRGGRGGRRGIYIGGGSGLSGGFGGGGFRGGGGSFGGGGASGGW</sequence>
<dbReference type="EMBL" id="APVG01000065">
    <property type="protein sequence ID" value="ENY70612.1"/>
    <property type="molecule type" value="Genomic_DNA"/>
</dbReference>
<reference evidence="4 5" key="1">
    <citation type="journal article" date="2013" name="Genome Announc.">
        <title>Draft Genome Sequence of the Aeromonas diversa Type Strain.</title>
        <authorList>
            <person name="Farfan M."/>
            <person name="Spataro N."/>
            <person name="Sanglas A."/>
            <person name="Albarral V."/>
            <person name="Loren J.G."/>
            <person name="Bosch E."/>
            <person name="Fuste M.C."/>
        </authorList>
    </citation>
    <scope>NUCLEOTIDE SEQUENCE [LARGE SCALE GENOMIC DNA]</scope>
    <source>
        <strain evidence="4 5">2478-85</strain>
    </source>
</reference>
<evidence type="ECO:0000259" key="3">
    <source>
        <dbReference type="Pfam" id="PF04536"/>
    </source>
</evidence>
<keyword evidence="1" id="KW-0472">Membrane</keyword>
<proteinExistence type="predicted"/>
<dbReference type="PATRIC" id="fig|1268237.3.peg.3445"/>
<gene>
    <name evidence="4" type="ORF">G114_17544</name>
</gene>
<evidence type="ECO:0000313" key="5">
    <source>
        <dbReference type="Proteomes" id="UP000023775"/>
    </source>
</evidence>
<dbReference type="AlphaFoldDB" id="N9V5L9"/>
<keyword evidence="1" id="KW-1133">Transmembrane helix</keyword>
<feature type="domain" description="TPM" evidence="3">
    <location>
        <begin position="33"/>
        <end position="156"/>
    </location>
</feature>
<feature type="signal peptide" evidence="2">
    <location>
        <begin position="1"/>
        <end position="22"/>
    </location>
</feature>
<dbReference type="eggNOG" id="COG1512">
    <property type="taxonomic scope" value="Bacteria"/>
</dbReference>
<name>N9V5L9_9GAMM</name>
<dbReference type="RefSeq" id="WP_005360624.1">
    <property type="nucleotide sequence ID" value="NZ_APVG01000065.1"/>
</dbReference>
<feature type="transmembrane region" description="Helical" evidence="1">
    <location>
        <begin position="173"/>
        <end position="190"/>
    </location>
</feature>
<accession>N9V5L9</accession>
<keyword evidence="1" id="KW-0812">Transmembrane</keyword>
<dbReference type="InterPro" id="IPR007621">
    <property type="entry name" value="TPM_dom"/>
</dbReference>
<keyword evidence="2" id="KW-0732">Signal</keyword>
<evidence type="ECO:0000256" key="1">
    <source>
        <dbReference type="SAM" id="Phobius"/>
    </source>
</evidence>
<dbReference type="Gene3D" id="3.10.310.50">
    <property type="match status" value="1"/>
</dbReference>
<comment type="caution">
    <text evidence="4">The sequence shown here is derived from an EMBL/GenBank/DDBJ whole genome shotgun (WGS) entry which is preliminary data.</text>
</comment>
<dbReference type="PANTHER" id="PTHR30373">
    <property type="entry name" value="UPF0603 PROTEIN YGCG"/>
    <property type="match status" value="1"/>
</dbReference>
<dbReference type="Proteomes" id="UP000023775">
    <property type="component" value="Unassembled WGS sequence"/>
</dbReference>
<dbReference type="Pfam" id="PF04536">
    <property type="entry name" value="TPM_phosphatase"/>
    <property type="match status" value="1"/>
</dbReference>